<reference evidence="3" key="1">
    <citation type="journal article" date="2020" name="G3 (Bethesda)">
        <title>High-Quality Assemblies for Three Invasive Social Wasps from the &lt;i&gt;Vespula&lt;/i&gt; Genus.</title>
        <authorList>
            <person name="Harrop T.W.R."/>
            <person name="Guhlin J."/>
            <person name="McLaughlin G.M."/>
            <person name="Permina E."/>
            <person name="Stockwell P."/>
            <person name="Gilligan J."/>
            <person name="Le Lec M.F."/>
            <person name="Gruber M.A.M."/>
            <person name="Quinn O."/>
            <person name="Lovegrove M."/>
            <person name="Duncan E.J."/>
            <person name="Remnant E.J."/>
            <person name="Van Eeckhoven J."/>
            <person name="Graham B."/>
            <person name="Knapp R.A."/>
            <person name="Langford K.W."/>
            <person name="Kronenberg Z."/>
            <person name="Press M.O."/>
            <person name="Eacker S.M."/>
            <person name="Wilson-Rankin E.E."/>
            <person name="Purcell J."/>
            <person name="Lester P.J."/>
            <person name="Dearden P.K."/>
        </authorList>
    </citation>
    <scope>NUCLEOTIDE SEQUENCE</scope>
    <source>
        <strain evidence="3">Volc-1</strain>
    </source>
</reference>
<protein>
    <submittedName>
        <fullName evidence="3">Uncharacterized protein</fullName>
    </submittedName>
</protein>
<gene>
    <name evidence="3" type="ORF">H0235_002067</name>
</gene>
<dbReference type="AlphaFoldDB" id="A0A834P971"/>
<evidence type="ECO:0000256" key="1">
    <source>
        <dbReference type="SAM" id="MobiDB-lite"/>
    </source>
</evidence>
<comment type="caution">
    <text evidence="3">The sequence shown here is derived from an EMBL/GenBank/DDBJ whole genome shotgun (WGS) entry which is preliminary data.</text>
</comment>
<organism evidence="3 4">
    <name type="scientific">Vespula pensylvanica</name>
    <name type="common">Western yellow jacket</name>
    <name type="synonym">Wasp</name>
    <dbReference type="NCBI Taxonomy" id="30213"/>
    <lineage>
        <taxon>Eukaryota</taxon>
        <taxon>Metazoa</taxon>
        <taxon>Ecdysozoa</taxon>
        <taxon>Arthropoda</taxon>
        <taxon>Hexapoda</taxon>
        <taxon>Insecta</taxon>
        <taxon>Pterygota</taxon>
        <taxon>Neoptera</taxon>
        <taxon>Endopterygota</taxon>
        <taxon>Hymenoptera</taxon>
        <taxon>Apocrita</taxon>
        <taxon>Aculeata</taxon>
        <taxon>Vespoidea</taxon>
        <taxon>Vespidae</taxon>
        <taxon>Vespinae</taxon>
        <taxon>Vespula</taxon>
    </lineage>
</organism>
<accession>A0A834P971</accession>
<keyword evidence="2" id="KW-1133">Transmembrane helix</keyword>
<evidence type="ECO:0000313" key="3">
    <source>
        <dbReference type="EMBL" id="KAF7433876.1"/>
    </source>
</evidence>
<name>A0A834P971_VESPE</name>
<evidence type="ECO:0000256" key="2">
    <source>
        <dbReference type="SAM" id="Phobius"/>
    </source>
</evidence>
<dbReference type="Proteomes" id="UP000600918">
    <property type="component" value="Unassembled WGS sequence"/>
</dbReference>
<dbReference type="EMBL" id="JACSDY010000002">
    <property type="protein sequence ID" value="KAF7433876.1"/>
    <property type="molecule type" value="Genomic_DNA"/>
</dbReference>
<keyword evidence="2" id="KW-0472">Membrane</keyword>
<evidence type="ECO:0000313" key="4">
    <source>
        <dbReference type="Proteomes" id="UP000600918"/>
    </source>
</evidence>
<feature type="transmembrane region" description="Helical" evidence="2">
    <location>
        <begin position="65"/>
        <end position="87"/>
    </location>
</feature>
<feature type="region of interest" description="Disordered" evidence="1">
    <location>
        <begin position="1"/>
        <end position="37"/>
    </location>
</feature>
<sequence length="117" mass="12746">MCRENALGQRGQREEEKGRRKENRSKEAALPPSLPTSPSLFLSAEIKLLRCCLGRSRAKEKIVKVMAVAVEIIVEIIAIVAAVVIPISELSSSQNSQHAIGSVLFFSMAAKRSARDA</sequence>
<proteinExistence type="predicted"/>
<keyword evidence="2" id="KW-0812">Transmembrane</keyword>
<keyword evidence="4" id="KW-1185">Reference proteome</keyword>
<feature type="compositionally biased region" description="Basic and acidic residues" evidence="1">
    <location>
        <begin position="11"/>
        <end position="27"/>
    </location>
</feature>